<feature type="non-terminal residue" evidence="1">
    <location>
        <position position="1"/>
    </location>
</feature>
<organism evidence="1">
    <name type="scientific">Nothobranchius furzeri</name>
    <name type="common">Turquoise killifish</name>
    <dbReference type="NCBI Taxonomy" id="105023"/>
    <lineage>
        <taxon>Eukaryota</taxon>
        <taxon>Metazoa</taxon>
        <taxon>Chordata</taxon>
        <taxon>Craniata</taxon>
        <taxon>Vertebrata</taxon>
        <taxon>Euteleostomi</taxon>
        <taxon>Actinopterygii</taxon>
        <taxon>Neopterygii</taxon>
        <taxon>Teleostei</taxon>
        <taxon>Neoteleostei</taxon>
        <taxon>Acanthomorphata</taxon>
        <taxon>Ovalentaria</taxon>
        <taxon>Atherinomorphae</taxon>
        <taxon>Cyprinodontiformes</taxon>
        <taxon>Nothobranchiidae</taxon>
        <taxon>Nothobranchius</taxon>
    </lineage>
</organism>
<dbReference type="EMBL" id="HADY01002774">
    <property type="protein sequence ID" value="SBP41259.1"/>
    <property type="molecule type" value="Transcribed_RNA"/>
</dbReference>
<dbReference type="AlphaFoldDB" id="A0A1A7ZF35"/>
<gene>
    <name evidence="1" type="primary">FP085386.1</name>
</gene>
<reference evidence="1" key="1">
    <citation type="submission" date="2016-05" db="EMBL/GenBank/DDBJ databases">
        <authorList>
            <person name="Lavstsen T."/>
            <person name="Jespersen J.S."/>
        </authorList>
    </citation>
    <scope>NUCLEOTIDE SEQUENCE</scope>
    <source>
        <tissue evidence="1">Brain</tissue>
    </source>
</reference>
<accession>A0A1A7ZF35</accession>
<name>A0A1A7ZF35_NOTFU</name>
<protein>
    <submittedName>
        <fullName evidence="1">Uncharacterized protein</fullName>
    </submittedName>
</protein>
<proteinExistence type="predicted"/>
<evidence type="ECO:0000313" key="1">
    <source>
        <dbReference type="EMBL" id="SBP41259.1"/>
    </source>
</evidence>
<sequence>ERSKLTRAVETETVHVNESTPIQKLVIITGERGRSKGCTDVCYIDSNHDDRKWSDGTVSSRFVLSGWLNVCIYGIGWAAERRADSAQHTSFDSSLKGDRCGQKKRNKFNPATVAQAAPIYMASTNDEIGLLNVCHRFHGKRRNQASLKHM</sequence>
<reference evidence="1" key="2">
    <citation type="submission" date="2016-06" db="EMBL/GenBank/DDBJ databases">
        <title>The genome of a short-lived fish provides insights into sex chromosome evolution and the genetic control of aging.</title>
        <authorList>
            <person name="Reichwald K."/>
            <person name="Felder M."/>
            <person name="Petzold A."/>
            <person name="Koch P."/>
            <person name="Groth M."/>
            <person name="Platzer M."/>
        </authorList>
    </citation>
    <scope>NUCLEOTIDE SEQUENCE</scope>
    <source>
        <tissue evidence="1">Brain</tissue>
    </source>
</reference>